<sequence length="269" mass="30350">MDASNPTPSERAADYSPASAPVAGPRNQTQSYWSLVWLYLSFAGGLYPLVVVGVATFLFVSGGLILGEMSWSDLADGFIPLVIYSAVLFFAVFVFVFIIAGIVILLTRGVLWWLRWSPPRDRLAAFVGALVAHLATLWVAVAVNQRDGDLLIKLIGFLIGPAGATLFGQFFGSMAATWQLRRRRVNGSQFAEPWRFPLWRLMATVVPLCMLLSFLSWVGWLTPEFFVITLAWLVWQQLSWRPVAWLANRYLDTKLRRRRRGRVRPVLFP</sequence>
<dbReference type="AlphaFoldDB" id="A0A5C5ZQ39"/>
<feature type="transmembrane region" description="Helical" evidence="2">
    <location>
        <begin position="155"/>
        <end position="178"/>
    </location>
</feature>
<organism evidence="3 4">
    <name type="scientific">Pseudobythopirellula maris</name>
    <dbReference type="NCBI Taxonomy" id="2527991"/>
    <lineage>
        <taxon>Bacteria</taxon>
        <taxon>Pseudomonadati</taxon>
        <taxon>Planctomycetota</taxon>
        <taxon>Planctomycetia</taxon>
        <taxon>Pirellulales</taxon>
        <taxon>Lacipirellulaceae</taxon>
        <taxon>Pseudobythopirellula</taxon>
    </lineage>
</organism>
<comment type="caution">
    <text evidence="3">The sequence shown here is derived from an EMBL/GenBank/DDBJ whole genome shotgun (WGS) entry which is preliminary data.</text>
</comment>
<dbReference type="OrthoDB" id="303037at2"/>
<feature type="transmembrane region" description="Helical" evidence="2">
    <location>
        <begin position="78"/>
        <end position="111"/>
    </location>
</feature>
<keyword evidence="2" id="KW-0812">Transmembrane</keyword>
<feature type="region of interest" description="Disordered" evidence="1">
    <location>
        <begin position="1"/>
        <end position="25"/>
    </location>
</feature>
<evidence type="ECO:0000256" key="2">
    <source>
        <dbReference type="SAM" id="Phobius"/>
    </source>
</evidence>
<protein>
    <submittedName>
        <fullName evidence="3">Uncharacterized protein</fullName>
    </submittedName>
</protein>
<feature type="transmembrane region" description="Helical" evidence="2">
    <location>
        <begin position="198"/>
        <end position="220"/>
    </location>
</feature>
<keyword evidence="2" id="KW-0472">Membrane</keyword>
<name>A0A5C5ZQ39_9BACT</name>
<dbReference type="EMBL" id="SJPQ01000002">
    <property type="protein sequence ID" value="TWT88453.1"/>
    <property type="molecule type" value="Genomic_DNA"/>
</dbReference>
<keyword evidence="2" id="KW-1133">Transmembrane helix</keyword>
<reference evidence="3 4" key="1">
    <citation type="submission" date="2019-02" db="EMBL/GenBank/DDBJ databases">
        <title>Deep-cultivation of Planctomycetes and their phenomic and genomic characterization uncovers novel biology.</title>
        <authorList>
            <person name="Wiegand S."/>
            <person name="Jogler M."/>
            <person name="Boedeker C."/>
            <person name="Pinto D."/>
            <person name="Vollmers J."/>
            <person name="Rivas-Marin E."/>
            <person name="Kohn T."/>
            <person name="Peeters S.H."/>
            <person name="Heuer A."/>
            <person name="Rast P."/>
            <person name="Oberbeckmann S."/>
            <person name="Bunk B."/>
            <person name="Jeske O."/>
            <person name="Meyerdierks A."/>
            <person name="Storesund J.E."/>
            <person name="Kallscheuer N."/>
            <person name="Luecker S."/>
            <person name="Lage O.M."/>
            <person name="Pohl T."/>
            <person name="Merkel B.J."/>
            <person name="Hornburger P."/>
            <person name="Mueller R.-W."/>
            <person name="Bruemmer F."/>
            <person name="Labrenz M."/>
            <person name="Spormann A.M."/>
            <person name="Op Den Camp H."/>
            <person name="Overmann J."/>
            <person name="Amann R."/>
            <person name="Jetten M.S.M."/>
            <person name="Mascher T."/>
            <person name="Medema M.H."/>
            <person name="Devos D.P."/>
            <person name="Kaster A.-K."/>
            <person name="Ovreas L."/>
            <person name="Rohde M."/>
            <person name="Galperin M.Y."/>
            <person name="Jogler C."/>
        </authorList>
    </citation>
    <scope>NUCLEOTIDE SEQUENCE [LARGE SCALE GENOMIC DNA]</scope>
    <source>
        <strain evidence="3 4">Mal64</strain>
    </source>
</reference>
<keyword evidence="4" id="KW-1185">Reference proteome</keyword>
<evidence type="ECO:0000313" key="3">
    <source>
        <dbReference type="EMBL" id="TWT88453.1"/>
    </source>
</evidence>
<accession>A0A5C5ZQ39</accession>
<feature type="transmembrane region" description="Helical" evidence="2">
    <location>
        <begin position="226"/>
        <end position="251"/>
    </location>
</feature>
<gene>
    <name evidence="3" type="ORF">Mal64_19340</name>
</gene>
<evidence type="ECO:0000313" key="4">
    <source>
        <dbReference type="Proteomes" id="UP000315440"/>
    </source>
</evidence>
<feature type="transmembrane region" description="Helical" evidence="2">
    <location>
        <begin position="36"/>
        <end position="66"/>
    </location>
</feature>
<dbReference type="Proteomes" id="UP000315440">
    <property type="component" value="Unassembled WGS sequence"/>
</dbReference>
<feature type="transmembrane region" description="Helical" evidence="2">
    <location>
        <begin position="123"/>
        <end position="143"/>
    </location>
</feature>
<proteinExistence type="predicted"/>
<dbReference type="RefSeq" id="WP_146399523.1">
    <property type="nucleotide sequence ID" value="NZ_SJPQ01000002.1"/>
</dbReference>
<evidence type="ECO:0000256" key="1">
    <source>
        <dbReference type="SAM" id="MobiDB-lite"/>
    </source>
</evidence>